<dbReference type="InterPro" id="IPR002213">
    <property type="entry name" value="UDP_glucos_trans"/>
</dbReference>
<evidence type="ECO:0000313" key="6">
    <source>
        <dbReference type="EMBL" id="TQE09116.1"/>
    </source>
</evidence>
<comment type="caution">
    <text evidence="6">The sequence shown here is derived from an EMBL/GenBank/DDBJ whole genome shotgun (WGS) entry which is preliminary data.</text>
</comment>
<protein>
    <recommendedName>
        <fullName evidence="5">Glycosyltransferase</fullName>
        <ecNumber evidence="5">2.4.1.-</ecNumber>
    </recommendedName>
</protein>
<dbReference type="InterPro" id="IPR035595">
    <property type="entry name" value="UDP_glycos_trans_CS"/>
</dbReference>
<dbReference type="PANTHER" id="PTHR48046:SF1">
    <property type="entry name" value="GLYCOSYLTRANSFERASE-RELATED"/>
    <property type="match status" value="1"/>
</dbReference>
<dbReference type="STRING" id="106549.A0A540NDK9"/>
<keyword evidence="7" id="KW-1185">Reference proteome</keyword>
<keyword evidence="2 4" id="KW-0328">Glycosyltransferase</keyword>
<dbReference type="CDD" id="cd03784">
    <property type="entry name" value="GT1_Gtf-like"/>
    <property type="match status" value="1"/>
</dbReference>
<evidence type="ECO:0000256" key="4">
    <source>
        <dbReference type="RuleBase" id="RU003718"/>
    </source>
</evidence>
<dbReference type="PROSITE" id="PS00375">
    <property type="entry name" value="UDPGT"/>
    <property type="match status" value="1"/>
</dbReference>
<reference evidence="6 7" key="1">
    <citation type="journal article" date="2019" name="G3 (Bethesda)">
        <title>Sequencing of a Wild Apple (Malus baccata) Genome Unravels the Differences Between Cultivated and Wild Apple Species Regarding Disease Resistance and Cold Tolerance.</title>
        <authorList>
            <person name="Chen X."/>
        </authorList>
    </citation>
    <scope>NUCLEOTIDE SEQUENCE [LARGE SCALE GENOMIC DNA]</scope>
    <source>
        <strain evidence="7">cv. Shandingzi</strain>
        <tissue evidence="6">Leaves</tissue>
    </source>
</reference>
<keyword evidence="3 4" id="KW-0808">Transferase</keyword>
<proteinExistence type="inferred from homology"/>
<dbReference type="GO" id="GO:0008194">
    <property type="term" value="F:UDP-glycosyltransferase activity"/>
    <property type="evidence" value="ECO:0007669"/>
    <property type="project" value="InterPro"/>
</dbReference>
<evidence type="ECO:0000256" key="3">
    <source>
        <dbReference type="ARBA" id="ARBA00022679"/>
    </source>
</evidence>
<gene>
    <name evidence="6" type="ORF">C1H46_005269</name>
</gene>
<dbReference type="SUPFAM" id="SSF53756">
    <property type="entry name" value="UDP-Glycosyltransferase/glycogen phosphorylase"/>
    <property type="match status" value="1"/>
</dbReference>
<name>A0A540NDK9_MALBA</name>
<dbReference type="EMBL" id="VIEB01000061">
    <property type="protein sequence ID" value="TQE09116.1"/>
    <property type="molecule type" value="Genomic_DNA"/>
</dbReference>
<sequence>MSSKQHAAILCSPGMGHLIPVLELGKRLVTHLNFSVTIFISPSSEAELKAATSTKILDIVQLPPPDISGLVGPDTSVPTKLVVMMRELRQVFRSAVRAMKFTPTMLIVDLFGTESFPIAEELGIPKYLFFASNAWFFSFLICCLTFDKEVEGNFVDHKEPLKVPGCREFRPQLDVFDVMLYRTNQQYHDFVGIASRIPKCSDGILLNMWEELEPTTLAALRDENLLGRHLTVPVYPIGPIIRPNDLSCSKGKVFDWLDKQPSESVIFLSFGSGGALLHEQMTEIAWGLEFSQQRFIWVICAPTTTTADAAYLTTDCDDESPLKYLPEGFVDRTKDLGLVIPFWAPQVEILAHPSVGGFLSHCGWSSTLESLTNGVPMIVWPLHAEQRVNATLLTEEFEVAVRSKIPPWKKVVDRKEIEEMVRMIMEDQKGFVLRERMKKLKESAAKALGEGGSSRNALSQFAKHGESMYMKLANVNVRH</sequence>
<dbReference type="Pfam" id="PF00201">
    <property type="entry name" value="UDPGT"/>
    <property type="match status" value="1"/>
</dbReference>
<dbReference type="AlphaFoldDB" id="A0A540NDK9"/>
<dbReference type="Proteomes" id="UP000315295">
    <property type="component" value="Unassembled WGS sequence"/>
</dbReference>
<evidence type="ECO:0000256" key="1">
    <source>
        <dbReference type="ARBA" id="ARBA00009995"/>
    </source>
</evidence>
<evidence type="ECO:0000313" key="7">
    <source>
        <dbReference type="Proteomes" id="UP000315295"/>
    </source>
</evidence>
<dbReference type="Gene3D" id="3.40.50.2000">
    <property type="entry name" value="Glycogen Phosphorylase B"/>
    <property type="match status" value="2"/>
</dbReference>
<organism evidence="6 7">
    <name type="scientific">Malus baccata</name>
    <name type="common">Siberian crab apple</name>
    <name type="synonym">Pyrus baccata</name>
    <dbReference type="NCBI Taxonomy" id="106549"/>
    <lineage>
        <taxon>Eukaryota</taxon>
        <taxon>Viridiplantae</taxon>
        <taxon>Streptophyta</taxon>
        <taxon>Embryophyta</taxon>
        <taxon>Tracheophyta</taxon>
        <taxon>Spermatophyta</taxon>
        <taxon>Magnoliopsida</taxon>
        <taxon>eudicotyledons</taxon>
        <taxon>Gunneridae</taxon>
        <taxon>Pentapetalae</taxon>
        <taxon>rosids</taxon>
        <taxon>fabids</taxon>
        <taxon>Rosales</taxon>
        <taxon>Rosaceae</taxon>
        <taxon>Amygdaloideae</taxon>
        <taxon>Maleae</taxon>
        <taxon>Malus</taxon>
    </lineage>
</organism>
<comment type="similarity">
    <text evidence="1 4">Belongs to the UDP-glycosyltransferase family.</text>
</comment>
<evidence type="ECO:0000256" key="5">
    <source>
        <dbReference type="RuleBase" id="RU362057"/>
    </source>
</evidence>
<dbReference type="EC" id="2.4.1.-" evidence="5"/>
<accession>A0A540NDK9</accession>
<evidence type="ECO:0000256" key="2">
    <source>
        <dbReference type="ARBA" id="ARBA00022676"/>
    </source>
</evidence>
<dbReference type="FunFam" id="3.40.50.2000:FF:000051">
    <property type="entry name" value="Glycosyltransferase"/>
    <property type="match status" value="1"/>
</dbReference>
<dbReference type="PANTHER" id="PTHR48046">
    <property type="entry name" value="UDP-GLYCOSYLTRANSFERASE 72E1"/>
    <property type="match status" value="1"/>
</dbReference>